<keyword evidence="13" id="KW-1185">Reference proteome</keyword>
<keyword evidence="7 10" id="KW-0472">Membrane</keyword>
<dbReference type="Proteomes" id="UP000494203">
    <property type="component" value="Unassembled WGS sequence"/>
</dbReference>
<dbReference type="GO" id="GO:0034204">
    <property type="term" value="P:lipid translocation"/>
    <property type="evidence" value="ECO:0007669"/>
    <property type="project" value="TreeGrafter"/>
</dbReference>
<feature type="transmembrane region" description="Helical" evidence="10">
    <location>
        <begin position="163"/>
        <end position="183"/>
    </location>
</feature>
<evidence type="ECO:0000256" key="7">
    <source>
        <dbReference type="ARBA" id="ARBA00023136"/>
    </source>
</evidence>
<keyword evidence="10 11" id="KW-0813">Transport</keyword>
<feature type="transmembrane region" description="Helical" evidence="10">
    <location>
        <begin position="215"/>
        <end position="237"/>
    </location>
</feature>
<dbReference type="CDD" id="cd13123">
    <property type="entry name" value="MATE_MurJ_like"/>
    <property type="match status" value="1"/>
</dbReference>
<keyword evidence="6 10" id="KW-1133">Transmembrane helix</keyword>
<feature type="transmembrane region" description="Helical" evidence="10">
    <location>
        <begin position="190"/>
        <end position="209"/>
    </location>
</feature>
<dbReference type="GO" id="GO:0015648">
    <property type="term" value="F:lipid-linked peptidoglycan transporter activity"/>
    <property type="evidence" value="ECO:0007669"/>
    <property type="project" value="UniProtKB-UniRule"/>
</dbReference>
<comment type="subcellular location">
    <subcellularLocation>
        <location evidence="10">Cell inner membrane</location>
        <topology evidence="10">Multi-pass membrane protein</topology>
    </subcellularLocation>
    <subcellularLocation>
        <location evidence="1">Cell membrane</location>
        <topology evidence="1">Multi-pass membrane protein</topology>
    </subcellularLocation>
</comment>
<keyword evidence="4 10" id="KW-0133">Cell shape</keyword>
<organism evidence="12 13">
    <name type="scientific">Achromobacter pulmonis</name>
    <dbReference type="NCBI Taxonomy" id="1389932"/>
    <lineage>
        <taxon>Bacteria</taxon>
        <taxon>Pseudomonadati</taxon>
        <taxon>Pseudomonadota</taxon>
        <taxon>Betaproteobacteria</taxon>
        <taxon>Burkholderiales</taxon>
        <taxon>Alcaligenaceae</taxon>
        <taxon>Achromobacter</taxon>
    </lineage>
</organism>
<protein>
    <recommendedName>
        <fullName evidence="10">Probable lipid II flippase MurJ</fullName>
    </recommendedName>
</protein>
<dbReference type="PANTHER" id="PTHR47019:SF1">
    <property type="entry name" value="LIPID II FLIPPASE MURJ"/>
    <property type="match status" value="1"/>
</dbReference>
<feature type="transmembrane region" description="Helical" evidence="10">
    <location>
        <begin position="381"/>
        <end position="404"/>
    </location>
</feature>
<dbReference type="EMBL" id="CADIKZ010000004">
    <property type="protein sequence ID" value="CAB3852210.1"/>
    <property type="molecule type" value="Genomic_DNA"/>
</dbReference>
<dbReference type="GO" id="GO:0005886">
    <property type="term" value="C:plasma membrane"/>
    <property type="evidence" value="ECO:0007669"/>
    <property type="project" value="UniProtKB-SubCell"/>
</dbReference>
<dbReference type="Pfam" id="PF03023">
    <property type="entry name" value="MurJ"/>
    <property type="match status" value="1"/>
</dbReference>
<keyword evidence="2 10" id="KW-1003">Cell membrane</keyword>
<evidence type="ECO:0000313" key="13">
    <source>
        <dbReference type="Proteomes" id="UP000494203"/>
    </source>
</evidence>
<sequence>MLWAPACRRPFLAIPRAGPPVFFRSHPMSLFRSAATVSSFTLLSRISGLIRDILVARAFGAGPITDAFWVAFRIPNLLRRLFAEGAFAQAFVPILGHARNSRSEAEVRTLLDRVALLLTAALMAVTLVGIIAAPWVVSAMASGLRGAARDTEFGAAVWMTRVMFPYIFCMSLIAFASGVLNTWRRFAVPAFTPVLLNLSMIAACLWLAPRLEVPVYALAIGVMAGGVAQLAVQWVALARLGMTPRFSFGLRAAWADPTVQRILRQMAPATLGVSVAQISLLINTNIATWLTPGSVTWLSFADRLMEFPTALLGVALGTVLLPSLSAAHARDDRGGYSALLDWGLRLVLLLGLPAAVGMALLSDGLVATLFHYGAFSAQDVLQTRLAVISYSAGLIGLLAVKILAPGFYARQDIRTPVKIAIGVLILTQLMNLMLVPLLAHAGLALAIGLGACLNALALLIGLRRRGIYLPGSGWGRFALRLIPALAALAALLVYADGRIDWIGLQAHSGLRALWLGGVLAASGVVYFGMLLLFGFRPRDFGRRSAA</sequence>
<evidence type="ECO:0000256" key="9">
    <source>
        <dbReference type="ARBA" id="ARBA00061532"/>
    </source>
</evidence>
<dbReference type="NCBIfam" id="TIGR01695">
    <property type="entry name" value="murJ_mviN"/>
    <property type="match status" value="1"/>
</dbReference>
<dbReference type="AlphaFoldDB" id="A0A6S7CKL8"/>
<keyword evidence="3 10" id="KW-0812">Transmembrane</keyword>
<evidence type="ECO:0000256" key="6">
    <source>
        <dbReference type="ARBA" id="ARBA00022989"/>
    </source>
</evidence>
<comment type="similarity">
    <text evidence="9 10 11">Belongs to the MurJ/MviN family.</text>
</comment>
<evidence type="ECO:0000256" key="1">
    <source>
        <dbReference type="ARBA" id="ARBA00004651"/>
    </source>
</evidence>
<dbReference type="InterPro" id="IPR051050">
    <property type="entry name" value="Lipid_II_flippase_MurJ/MviN"/>
</dbReference>
<reference evidence="12 13" key="1">
    <citation type="submission" date="2020-04" db="EMBL/GenBank/DDBJ databases">
        <authorList>
            <person name="De Canck E."/>
        </authorList>
    </citation>
    <scope>NUCLEOTIDE SEQUENCE [LARGE SCALE GENOMIC DNA]</scope>
    <source>
        <strain evidence="12 13">LMG 26788</strain>
    </source>
</reference>
<dbReference type="GO" id="GO:0009252">
    <property type="term" value="P:peptidoglycan biosynthetic process"/>
    <property type="evidence" value="ECO:0007669"/>
    <property type="project" value="UniProtKB-UniRule"/>
</dbReference>
<feature type="transmembrane region" description="Helical" evidence="10">
    <location>
        <begin position="269"/>
        <end position="290"/>
    </location>
</feature>
<evidence type="ECO:0000256" key="11">
    <source>
        <dbReference type="PIRNR" id="PIRNR002869"/>
    </source>
</evidence>
<name>A0A6S7CKL8_9BURK</name>
<feature type="transmembrane region" description="Helical" evidence="10">
    <location>
        <begin position="474"/>
        <end position="494"/>
    </location>
</feature>
<feature type="transmembrane region" description="Helical" evidence="10">
    <location>
        <begin position="342"/>
        <end position="361"/>
    </location>
</feature>
<gene>
    <name evidence="12" type="primary">murJ_2</name>
    <name evidence="10" type="synonym">murJ</name>
    <name evidence="12" type="ORF">LMG26788_01819</name>
</gene>
<feature type="transmembrane region" description="Helical" evidence="10">
    <location>
        <begin position="416"/>
        <end position="435"/>
    </location>
</feature>
<proteinExistence type="inferred from homology"/>
<evidence type="ECO:0000256" key="5">
    <source>
        <dbReference type="ARBA" id="ARBA00022984"/>
    </source>
</evidence>
<dbReference type="PANTHER" id="PTHR47019">
    <property type="entry name" value="LIPID II FLIPPASE MURJ"/>
    <property type="match status" value="1"/>
</dbReference>
<evidence type="ECO:0000256" key="3">
    <source>
        <dbReference type="ARBA" id="ARBA00022692"/>
    </source>
</evidence>
<comment type="pathway">
    <text evidence="10">Cell wall biogenesis; peptidoglycan biosynthesis.</text>
</comment>
<feature type="transmembrane region" description="Helical" evidence="10">
    <location>
        <begin position="441"/>
        <end position="462"/>
    </location>
</feature>
<comment type="function">
    <text evidence="8 10 11">Involved in peptidoglycan biosynthesis. Transports lipid-linked peptidoglycan precursors from the inner to the outer leaflet of the cytoplasmic membrane.</text>
</comment>
<feature type="transmembrane region" description="Helical" evidence="10">
    <location>
        <begin position="310"/>
        <end position="330"/>
    </location>
</feature>
<dbReference type="PRINTS" id="PR01806">
    <property type="entry name" value="VIRFACTRMVIN"/>
</dbReference>
<feature type="transmembrane region" description="Helical" evidence="10">
    <location>
        <begin position="514"/>
        <end position="535"/>
    </location>
</feature>
<keyword evidence="10" id="KW-0997">Cell inner membrane</keyword>
<evidence type="ECO:0000256" key="10">
    <source>
        <dbReference type="HAMAP-Rule" id="MF_02078"/>
    </source>
</evidence>
<accession>A0A6S7CKL8</accession>
<dbReference type="UniPathway" id="UPA00219"/>
<evidence type="ECO:0000256" key="4">
    <source>
        <dbReference type="ARBA" id="ARBA00022960"/>
    </source>
</evidence>
<evidence type="ECO:0000313" key="12">
    <source>
        <dbReference type="EMBL" id="CAB3852210.1"/>
    </source>
</evidence>
<dbReference type="PIRSF" id="PIRSF002869">
    <property type="entry name" value="MviN"/>
    <property type="match status" value="1"/>
</dbReference>
<keyword evidence="5 10" id="KW-0573">Peptidoglycan synthesis</keyword>
<dbReference type="HAMAP" id="MF_02078">
    <property type="entry name" value="MurJ_MviN"/>
    <property type="match status" value="1"/>
</dbReference>
<evidence type="ECO:0000256" key="8">
    <source>
        <dbReference type="ARBA" id="ARBA00060041"/>
    </source>
</evidence>
<dbReference type="GO" id="GO:0008360">
    <property type="term" value="P:regulation of cell shape"/>
    <property type="evidence" value="ECO:0007669"/>
    <property type="project" value="UniProtKB-UniRule"/>
</dbReference>
<evidence type="ECO:0000256" key="2">
    <source>
        <dbReference type="ARBA" id="ARBA00022475"/>
    </source>
</evidence>
<feature type="transmembrane region" description="Helical" evidence="10">
    <location>
        <begin position="114"/>
        <end position="137"/>
    </location>
</feature>
<keyword evidence="10 11" id="KW-0961">Cell wall biogenesis/degradation</keyword>
<dbReference type="GO" id="GO:0071555">
    <property type="term" value="P:cell wall organization"/>
    <property type="evidence" value="ECO:0007669"/>
    <property type="project" value="UniProtKB-UniRule"/>
</dbReference>
<dbReference type="InterPro" id="IPR004268">
    <property type="entry name" value="MurJ"/>
</dbReference>